<sequence>MILQEDNLVVRNLEASDADHLLRWLTDSNVLAFVEGRDRQHDKDSIQETFFAEDEVRRGIVEWEGTPVGYTEMEPWDEGSKRMHGYPADATIWEMAQFIGEPRYWNQGIGTQLIQALTRYLAEKEGAQLIVMLPQIRNTRAIRCYEKCGFRRVKLLPQHQFFEGAWQNCWLMEWQPE</sequence>
<dbReference type="AlphaFoldDB" id="A0A8J2YCF6"/>
<evidence type="ECO:0000259" key="2">
    <source>
        <dbReference type="PROSITE" id="PS51186"/>
    </source>
</evidence>
<dbReference type="InterPro" id="IPR000182">
    <property type="entry name" value="GNAT_dom"/>
</dbReference>
<name>A0A8J2YCF6_9BACL</name>
<accession>A0A8J2YCF6</accession>
<dbReference type="CDD" id="cd04301">
    <property type="entry name" value="NAT_SF"/>
    <property type="match status" value="1"/>
</dbReference>
<dbReference type="Proteomes" id="UP000625210">
    <property type="component" value="Unassembled WGS sequence"/>
</dbReference>
<evidence type="ECO:0000313" key="3">
    <source>
        <dbReference type="EMBL" id="GGE07420.1"/>
    </source>
</evidence>
<protein>
    <submittedName>
        <fullName evidence="3">N-acetyltransferase</fullName>
    </submittedName>
</protein>
<dbReference type="EMBL" id="BMHQ01000002">
    <property type="protein sequence ID" value="GGE07420.1"/>
    <property type="molecule type" value="Genomic_DNA"/>
</dbReference>
<reference evidence="3" key="1">
    <citation type="journal article" date="2014" name="Int. J. Syst. Evol. Microbiol.">
        <title>Complete genome sequence of Corynebacterium casei LMG S-19264T (=DSM 44701T), isolated from a smear-ripened cheese.</title>
        <authorList>
            <consortium name="US DOE Joint Genome Institute (JGI-PGF)"/>
            <person name="Walter F."/>
            <person name="Albersmeier A."/>
            <person name="Kalinowski J."/>
            <person name="Ruckert C."/>
        </authorList>
    </citation>
    <scope>NUCLEOTIDE SEQUENCE</scope>
    <source>
        <strain evidence="3">CGMCC 1.15179</strain>
    </source>
</reference>
<dbReference type="PROSITE" id="PS51186">
    <property type="entry name" value="GNAT"/>
    <property type="match status" value="1"/>
</dbReference>
<dbReference type="Gene3D" id="3.40.630.30">
    <property type="match status" value="1"/>
</dbReference>
<keyword evidence="4" id="KW-1185">Reference proteome</keyword>
<feature type="domain" description="N-acetyltransferase" evidence="2">
    <location>
        <begin position="8"/>
        <end position="177"/>
    </location>
</feature>
<evidence type="ECO:0000313" key="4">
    <source>
        <dbReference type="Proteomes" id="UP000625210"/>
    </source>
</evidence>
<organism evidence="3 4">
    <name type="scientific">Marinithermofilum abyssi</name>
    <dbReference type="NCBI Taxonomy" id="1571185"/>
    <lineage>
        <taxon>Bacteria</taxon>
        <taxon>Bacillati</taxon>
        <taxon>Bacillota</taxon>
        <taxon>Bacilli</taxon>
        <taxon>Bacillales</taxon>
        <taxon>Thermoactinomycetaceae</taxon>
        <taxon>Marinithermofilum</taxon>
    </lineage>
</organism>
<dbReference type="PANTHER" id="PTHR31438:SF1">
    <property type="entry name" value="LYSINE N-ACYLTRANSFERASE C17G9.06C-RELATED"/>
    <property type="match status" value="1"/>
</dbReference>
<dbReference type="Pfam" id="PF13523">
    <property type="entry name" value="Acetyltransf_8"/>
    <property type="match status" value="1"/>
</dbReference>
<dbReference type="RefSeq" id="WP_188646418.1">
    <property type="nucleotide sequence ID" value="NZ_BMHQ01000002.1"/>
</dbReference>
<evidence type="ECO:0000256" key="1">
    <source>
        <dbReference type="ARBA" id="ARBA00023251"/>
    </source>
</evidence>
<reference evidence="3" key="2">
    <citation type="submission" date="2020-09" db="EMBL/GenBank/DDBJ databases">
        <authorList>
            <person name="Sun Q."/>
            <person name="Zhou Y."/>
        </authorList>
    </citation>
    <scope>NUCLEOTIDE SEQUENCE</scope>
    <source>
        <strain evidence="3">CGMCC 1.15179</strain>
    </source>
</reference>
<dbReference type="InterPro" id="IPR016181">
    <property type="entry name" value="Acyl_CoA_acyltransferase"/>
</dbReference>
<dbReference type="PANTHER" id="PTHR31438">
    <property type="entry name" value="LYSINE N-ACYLTRANSFERASE C17G9.06C-RELATED"/>
    <property type="match status" value="1"/>
</dbReference>
<comment type="caution">
    <text evidence="3">The sequence shown here is derived from an EMBL/GenBank/DDBJ whole genome shotgun (WGS) entry which is preliminary data.</text>
</comment>
<dbReference type="GO" id="GO:0016410">
    <property type="term" value="F:N-acyltransferase activity"/>
    <property type="evidence" value="ECO:0007669"/>
    <property type="project" value="TreeGrafter"/>
</dbReference>
<dbReference type="GO" id="GO:0046677">
    <property type="term" value="P:response to antibiotic"/>
    <property type="evidence" value="ECO:0007669"/>
    <property type="project" value="UniProtKB-KW"/>
</dbReference>
<proteinExistence type="predicted"/>
<dbReference type="SUPFAM" id="SSF55729">
    <property type="entry name" value="Acyl-CoA N-acyltransferases (Nat)"/>
    <property type="match status" value="1"/>
</dbReference>
<keyword evidence="1" id="KW-0046">Antibiotic resistance</keyword>
<gene>
    <name evidence="3" type="ORF">GCM10011571_05860</name>
</gene>